<sequence length="497" mass="54891">MANGSLWSNINFVTPELANVMLERSRSAPLSVQVFYNNPSFTNTLAQVLAQTERLRFVELVGLMEKKVISKFSRAAPMLEDLVLKFAGYEPTNIPIDFLGEGAPNLRRLVVEGFGIPQWSRFPLVPSLTQLRLRSSNWEETRPTAKAFLEYLKQMPNLKSLELVNFLPYPESTPLSCIDIPTLRAVRFEDSMAAISSFSSAVRMRRVSSVRLILKDEGNRDGHLFDTLLAALSKNWRTKEHNNASTLCIEEDYTRLGNGLTFDFTVDIPIDEKLSPTGNPTFCLSIDHPAAPTKAEYLLPIATTLVNCSSLRILRLAPSREVSPSDWTVLGGLDSLERIILAGASTRTFFQALKSNHPPLATAGHPLESPKARPLFPALSTLELQDVGSLRATSPQSRNSLLDLINALKGRPQSHRIKTLLIGGQCSFSQAAYDLIVGSLPEVSVVWHRGFEEAEGGELDAEESSGDEDTDEEDSRVEEIGDGGSGNWEDTDDDEDS</sequence>
<gene>
    <name evidence="2" type="ORF">FA13DRAFT_1737838</name>
</gene>
<protein>
    <recommendedName>
        <fullName evidence="4">F-box domain-containing protein</fullName>
    </recommendedName>
</protein>
<dbReference type="Proteomes" id="UP000298030">
    <property type="component" value="Unassembled WGS sequence"/>
</dbReference>
<organism evidence="2 3">
    <name type="scientific">Coprinellus micaceus</name>
    <name type="common">Glistening ink-cap mushroom</name>
    <name type="synonym">Coprinus micaceus</name>
    <dbReference type="NCBI Taxonomy" id="71717"/>
    <lineage>
        <taxon>Eukaryota</taxon>
        <taxon>Fungi</taxon>
        <taxon>Dikarya</taxon>
        <taxon>Basidiomycota</taxon>
        <taxon>Agaricomycotina</taxon>
        <taxon>Agaricomycetes</taxon>
        <taxon>Agaricomycetidae</taxon>
        <taxon>Agaricales</taxon>
        <taxon>Agaricineae</taxon>
        <taxon>Psathyrellaceae</taxon>
        <taxon>Coprinellus</taxon>
    </lineage>
</organism>
<dbReference type="STRING" id="71717.A0A4Y7SVS6"/>
<accession>A0A4Y7SVS6</accession>
<dbReference type="InterPro" id="IPR032675">
    <property type="entry name" value="LRR_dom_sf"/>
</dbReference>
<feature type="compositionally biased region" description="Acidic residues" evidence="1">
    <location>
        <begin position="453"/>
        <end position="476"/>
    </location>
</feature>
<dbReference type="AlphaFoldDB" id="A0A4Y7SVS6"/>
<reference evidence="2 3" key="1">
    <citation type="journal article" date="2019" name="Nat. Ecol. Evol.">
        <title>Megaphylogeny resolves global patterns of mushroom evolution.</title>
        <authorList>
            <person name="Varga T."/>
            <person name="Krizsan K."/>
            <person name="Foldi C."/>
            <person name="Dima B."/>
            <person name="Sanchez-Garcia M."/>
            <person name="Sanchez-Ramirez S."/>
            <person name="Szollosi G.J."/>
            <person name="Szarkandi J.G."/>
            <person name="Papp V."/>
            <person name="Albert L."/>
            <person name="Andreopoulos W."/>
            <person name="Angelini C."/>
            <person name="Antonin V."/>
            <person name="Barry K.W."/>
            <person name="Bougher N.L."/>
            <person name="Buchanan P."/>
            <person name="Buyck B."/>
            <person name="Bense V."/>
            <person name="Catcheside P."/>
            <person name="Chovatia M."/>
            <person name="Cooper J."/>
            <person name="Damon W."/>
            <person name="Desjardin D."/>
            <person name="Finy P."/>
            <person name="Geml J."/>
            <person name="Haridas S."/>
            <person name="Hughes K."/>
            <person name="Justo A."/>
            <person name="Karasinski D."/>
            <person name="Kautmanova I."/>
            <person name="Kiss B."/>
            <person name="Kocsube S."/>
            <person name="Kotiranta H."/>
            <person name="LaButti K.M."/>
            <person name="Lechner B.E."/>
            <person name="Liimatainen K."/>
            <person name="Lipzen A."/>
            <person name="Lukacs Z."/>
            <person name="Mihaltcheva S."/>
            <person name="Morgado L.N."/>
            <person name="Niskanen T."/>
            <person name="Noordeloos M.E."/>
            <person name="Ohm R.A."/>
            <person name="Ortiz-Santana B."/>
            <person name="Ovrebo C."/>
            <person name="Racz N."/>
            <person name="Riley R."/>
            <person name="Savchenko A."/>
            <person name="Shiryaev A."/>
            <person name="Soop K."/>
            <person name="Spirin V."/>
            <person name="Szebenyi C."/>
            <person name="Tomsovsky M."/>
            <person name="Tulloss R.E."/>
            <person name="Uehling J."/>
            <person name="Grigoriev I.V."/>
            <person name="Vagvolgyi C."/>
            <person name="Papp T."/>
            <person name="Martin F.M."/>
            <person name="Miettinen O."/>
            <person name="Hibbett D.S."/>
            <person name="Nagy L.G."/>
        </authorList>
    </citation>
    <scope>NUCLEOTIDE SEQUENCE [LARGE SCALE GENOMIC DNA]</scope>
    <source>
        <strain evidence="2 3">FP101781</strain>
    </source>
</reference>
<comment type="caution">
    <text evidence="2">The sequence shown here is derived from an EMBL/GenBank/DDBJ whole genome shotgun (WGS) entry which is preliminary data.</text>
</comment>
<feature type="region of interest" description="Disordered" evidence="1">
    <location>
        <begin position="453"/>
        <end position="497"/>
    </location>
</feature>
<dbReference type="EMBL" id="QPFP01000052">
    <property type="protein sequence ID" value="TEB25922.1"/>
    <property type="molecule type" value="Genomic_DNA"/>
</dbReference>
<evidence type="ECO:0000313" key="3">
    <source>
        <dbReference type="Proteomes" id="UP000298030"/>
    </source>
</evidence>
<dbReference type="Gene3D" id="3.80.10.10">
    <property type="entry name" value="Ribonuclease Inhibitor"/>
    <property type="match status" value="1"/>
</dbReference>
<name>A0A4Y7SVS6_COPMI</name>
<dbReference type="SUPFAM" id="SSF52047">
    <property type="entry name" value="RNI-like"/>
    <property type="match status" value="1"/>
</dbReference>
<proteinExistence type="predicted"/>
<evidence type="ECO:0000313" key="2">
    <source>
        <dbReference type="EMBL" id="TEB25922.1"/>
    </source>
</evidence>
<evidence type="ECO:0008006" key="4">
    <source>
        <dbReference type="Google" id="ProtNLM"/>
    </source>
</evidence>
<keyword evidence="3" id="KW-1185">Reference proteome</keyword>
<evidence type="ECO:0000256" key="1">
    <source>
        <dbReference type="SAM" id="MobiDB-lite"/>
    </source>
</evidence>